<dbReference type="PROSITE" id="PS50110">
    <property type="entry name" value="RESPONSE_REGULATORY"/>
    <property type="match status" value="1"/>
</dbReference>
<evidence type="ECO:0000313" key="10">
    <source>
        <dbReference type="EMBL" id="OAA91968.1"/>
    </source>
</evidence>
<dbReference type="Gene3D" id="3.40.50.2300">
    <property type="match status" value="1"/>
</dbReference>
<dbReference type="PANTHER" id="PTHR48111:SF1">
    <property type="entry name" value="TWO-COMPONENT RESPONSE REGULATOR ORR33"/>
    <property type="match status" value="1"/>
</dbReference>
<comment type="function">
    <text evidence="7">May play the central regulatory role in sporulation. It may be an element of the effector pathway responsible for the activation of sporulation genes in response to nutritional stress. Spo0A may act in concert with spo0H (a sigma factor) to control the expression of some genes that are critical to the sporulation process.</text>
</comment>
<dbReference type="GO" id="GO:0032993">
    <property type="term" value="C:protein-DNA complex"/>
    <property type="evidence" value="ECO:0007669"/>
    <property type="project" value="TreeGrafter"/>
</dbReference>
<comment type="caution">
    <text evidence="8">Lacks conserved residue(s) required for the propagation of feature annotation.</text>
</comment>
<keyword evidence="5" id="KW-0238">DNA-binding</keyword>
<evidence type="ECO:0000256" key="2">
    <source>
        <dbReference type="ARBA" id="ARBA00022553"/>
    </source>
</evidence>
<dbReference type="PATRIC" id="fig|1538.10.peg.860"/>
<accession>A0A166SC50</accession>
<evidence type="ECO:0000256" key="1">
    <source>
        <dbReference type="ARBA" id="ARBA00018672"/>
    </source>
</evidence>
<protein>
    <recommendedName>
        <fullName evidence="1">Stage 0 sporulation protein A homolog</fullName>
    </recommendedName>
</protein>
<feature type="domain" description="Response regulatory" evidence="9">
    <location>
        <begin position="3"/>
        <end position="119"/>
    </location>
</feature>
<evidence type="ECO:0000313" key="11">
    <source>
        <dbReference type="Proteomes" id="UP000077407"/>
    </source>
</evidence>
<dbReference type="GO" id="GO:0005829">
    <property type="term" value="C:cytosol"/>
    <property type="evidence" value="ECO:0007669"/>
    <property type="project" value="TreeGrafter"/>
</dbReference>
<keyword evidence="4" id="KW-0805">Transcription regulation</keyword>
<dbReference type="OrthoDB" id="37094at2"/>
<dbReference type="InterPro" id="IPR001789">
    <property type="entry name" value="Sig_transdc_resp-reg_receiver"/>
</dbReference>
<keyword evidence="6" id="KW-0804">Transcription</keyword>
<dbReference type="Proteomes" id="UP000077407">
    <property type="component" value="Unassembled WGS sequence"/>
</dbReference>
<evidence type="ECO:0000256" key="3">
    <source>
        <dbReference type="ARBA" id="ARBA00023012"/>
    </source>
</evidence>
<gene>
    <name evidence="10" type="primary">basR</name>
    <name evidence="10" type="ORF">WY13_00370</name>
</gene>
<dbReference type="InterPro" id="IPR039420">
    <property type="entry name" value="WalR-like"/>
</dbReference>
<dbReference type="AlphaFoldDB" id="A0A166SC50"/>
<dbReference type="RefSeq" id="WP_063553999.1">
    <property type="nucleotide sequence ID" value="NZ_LITT01000003.1"/>
</dbReference>
<dbReference type="GO" id="GO:0000156">
    <property type="term" value="F:phosphorelay response regulator activity"/>
    <property type="evidence" value="ECO:0007669"/>
    <property type="project" value="TreeGrafter"/>
</dbReference>
<evidence type="ECO:0000256" key="5">
    <source>
        <dbReference type="ARBA" id="ARBA00023125"/>
    </source>
</evidence>
<keyword evidence="2" id="KW-0597">Phosphoprotein</keyword>
<name>A0A166SC50_9CLOT</name>
<dbReference type="GO" id="GO:0006355">
    <property type="term" value="P:regulation of DNA-templated transcription"/>
    <property type="evidence" value="ECO:0007669"/>
    <property type="project" value="TreeGrafter"/>
</dbReference>
<evidence type="ECO:0000256" key="7">
    <source>
        <dbReference type="ARBA" id="ARBA00024867"/>
    </source>
</evidence>
<organism evidence="10 11">
    <name type="scientific">Clostridium ljungdahlii</name>
    <dbReference type="NCBI Taxonomy" id="1538"/>
    <lineage>
        <taxon>Bacteria</taxon>
        <taxon>Bacillati</taxon>
        <taxon>Bacillota</taxon>
        <taxon>Clostridia</taxon>
        <taxon>Eubacteriales</taxon>
        <taxon>Clostridiaceae</taxon>
        <taxon>Clostridium</taxon>
    </lineage>
</organism>
<dbReference type="EMBL" id="LITT01000003">
    <property type="protein sequence ID" value="OAA91968.1"/>
    <property type="molecule type" value="Genomic_DNA"/>
</dbReference>
<evidence type="ECO:0000256" key="4">
    <source>
        <dbReference type="ARBA" id="ARBA00023015"/>
    </source>
</evidence>
<dbReference type="Pfam" id="PF00072">
    <property type="entry name" value="Response_reg"/>
    <property type="match status" value="1"/>
</dbReference>
<evidence type="ECO:0000259" key="9">
    <source>
        <dbReference type="PROSITE" id="PS50110"/>
    </source>
</evidence>
<proteinExistence type="predicted"/>
<comment type="caution">
    <text evidence="10">The sequence shown here is derived from an EMBL/GenBank/DDBJ whole genome shotgun (WGS) entry which is preliminary data.</text>
</comment>
<evidence type="ECO:0000256" key="8">
    <source>
        <dbReference type="PROSITE-ProRule" id="PRU00169"/>
    </source>
</evidence>
<reference evidence="10 11" key="1">
    <citation type="journal article" date="2015" name="Biotechnol. Bioeng.">
        <title>Genome sequence and phenotypic characterization of Caulobacter segnis.</title>
        <authorList>
            <person name="Patel S."/>
            <person name="Fletcher B."/>
            <person name="Scott D.C."/>
            <person name="Ely B."/>
        </authorList>
    </citation>
    <scope>NUCLEOTIDE SEQUENCE [LARGE SCALE GENOMIC DNA]</scope>
    <source>
        <strain evidence="10 11">ERI-2</strain>
    </source>
</reference>
<dbReference type="GO" id="GO:0000976">
    <property type="term" value="F:transcription cis-regulatory region binding"/>
    <property type="evidence" value="ECO:0007669"/>
    <property type="project" value="TreeGrafter"/>
</dbReference>
<sequence>MNKVIILDDMIYVRYRVRRVLEDAGIGVYECGNSFEFFNRLYDKKEEINLIILEVGLSTEDGFEVLKKIKAKKLNIPVMILTKLNSREAFIKGIKEGTSEYILKPFNSKNLVKRITKLIKSTRNSDKPEEIVYLNFQEYIARQIVKCGAQNKKLSIIMVSLVKKYYTEQDEKIEVKDSYLILLDLVYEKLRSLFKVPDLFEKYGLSTFISVVPDCNYRKVVSVVHQMEYVYSGIKIMNEKYSEYDLKCSYVIFPDDGTDKNYLMNKLNIKMKVKINKEK</sequence>
<dbReference type="SUPFAM" id="SSF52172">
    <property type="entry name" value="CheY-like"/>
    <property type="match status" value="1"/>
</dbReference>
<dbReference type="PANTHER" id="PTHR48111">
    <property type="entry name" value="REGULATOR OF RPOS"/>
    <property type="match status" value="1"/>
</dbReference>
<keyword evidence="3" id="KW-0902">Two-component regulatory system</keyword>
<dbReference type="InterPro" id="IPR011006">
    <property type="entry name" value="CheY-like_superfamily"/>
</dbReference>
<dbReference type="SMART" id="SM00448">
    <property type="entry name" value="REC"/>
    <property type="match status" value="1"/>
</dbReference>
<evidence type="ECO:0000256" key="6">
    <source>
        <dbReference type="ARBA" id="ARBA00023163"/>
    </source>
</evidence>
<dbReference type="CDD" id="cd00156">
    <property type="entry name" value="REC"/>
    <property type="match status" value="1"/>
</dbReference>